<dbReference type="AlphaFoldDB" id="A0A7X4GF28"/>
<evidence type="ECO:0000256" key="3">
    <source>
        <dbReference type="ARBA" id="ARBA00022692"/>
    </source>
</evidence>
<evidence type="ECO:0000313" key="8">
    <source>
        <dbReference type="EMBL" id="MYL97428.1"/>
    </source>
</evidence>
<proteinExistence type="predicted"/>
<comment type="subcellular location">
    <subcellularLocation>
        <location evidence="1">Cell membrane</location>
        <topology evidence="1">Multi-pass membrane protein</topology>
    </subcellularLocation>
</comment>
<keyword evidence="9" id="KW-1185">Reference proteome</keyword>
<keyword evidence="3 6" id="KW-0812">Transmembrane</keyword>
<dbReference type="InterPro" id="IPR000045">
    <property type="entry name" value="Prepilin_IV_endopep_pep"/>
</dbReference>
<dbReference type="EMBL" id="WVTD01000003">
    <property type="protein sequence ID" value="MYL97428.1"/>
    <property type="molecule type" value="Genomic_DNA"/>
</dbReference>
<feature type="transmembrane region" description="Helical" evidence="6">
    <location>
        <begin position="175"/>
        <end position="194"/>
    </location>
</feature>
<comment type="caution">
    <text evidence="8">The sequence shown here is derived from an EMBL/GenBank/DDBJ whole genome shotgun (WGS) entry which is preliminary data.</text>
</comment>
<dbReference type="Proteomes" id="UP000465810">
    <property type="component" value="Unassembled WGS sequence"/>
</dbReference>
<gene>
    <name evidence="8" type="ORF">GR702_06530</name>
</gene>
<evidence type="ECO:0000256" key="5">
    <source>
        <dbReference type="ARBA" id="ARBA00023136"/>
    </source>
</evidence>
<reference evidence="8 9" key="1">
    <citation type="submission" date="2019-12" db="EMBL/GenBank/DDBJ databases">
        <authorList>
            <person name="Feng G."/>
            <person name="Zhu H."/>
        </authorList>
    </citation>
    <scope>NUCLEOTIDE SEQUENCE [LARGE SCALE GENOMIC DNA]</scope>
    <source>
        <strain evidence="8 9">FGD1</strain>
    </source>
</reference>
<feature type="transmembrane region" description="Helical" evidence="6">
    <location>
        <begin position="45"/>
        <end position="78"/>
    </location>
</feature>
<keyword evidence="2" id="KW-1003">Cell membrane</keyword>
<feature type="transmembrane region" description="Helical" evidence="6">
    <location>
        <begin position="98"/>
        <end position="122"/>
    </location>
</feature>
<keyword evidence="5 6" id="KW-0472">Membrane</keyword>
<accession>A0A7X4GF28</accession>
<name>A0A7X4GF28_9SPHN</name>
<dbReference type="PANTHER" id="PTHR36506">
    <property type="entry name" value="PREFLAGELLIN PEPTIDASE"/>
    <property type="match status" value="1"/>
</dbReference>
<evidence type="ECO:0000256" key="2">
    <source>
        <dbReference type="ARBA" id="ARBA00022475"/>
    </source>
</evidence>
<keyword evidence="4 6" id="KW-1133">Transmembrane helix</keyword>
<feature type="transmembrane region" description="Helical" evidence="6">
    <location>
        <begin position="6"/>
        <end position="24"/>
    </location>
</feature>
<dbReference type="GO" id="GO:0005886">
    <property type="term" value="C:plasma membrane"/>
    <property type="evidence" value="ECO:0007669"/>
    <property type="project" value="UniProtKB-SubCell"/>
</dbReference>
<evidence type="ECO:0000256" key="4">
    <source>
        <dbReference type="ARBA" id="ARBA00022989"/>
    </source>
</evidence>
<dbReference type="RefSeq" id="WP_160985146.1">
    <property type="nucleotide sequence ID" value="NZ_WVTD01000003.1"/>
</dbReference>
<dbReference type="InterPro" id="IPR052218">
    <property type="entry name" value="Preflagellin_Peptidase"/>
</dbReference>
<feature type="transmembrane region" description="Helical" evidence="6">
    <location>
        <begin position="134"/>
        <end position="155"/>
    </location>
</feature>
<sequence>MSGGYFSYALLAALATALLIAAFTDLRRREINNWLNLSIALAAPLWWLAAGLGPIAIAYQLGLAAVTFALACVLFATGQMGGGDVKLLGALALWFPPASFMNLVVLMALVGGGGSIAMAALNMQRVPGEAVRDVLAGLVALVWVWCVAAIVFAVATGRPVVAEASVEALARHVPGLWALALVALVTGSILILGLRHIMRRQKSRLEVPYGIAISAAGLWVLGEQTLAGARMAAQTG</sequence>
<dbReference type="Pfam" id="PF01478">
    <property type="entry name" value="Peptidase_A24"/>
    <property type="match status" value="1"/>
</dbReference>
<dbReference type="Gene3D" id="1.20.120.1220">
    <property type="match status" value="1"/>
</dbReference>
<dbReference type="GO" id="GO:0004190">
    <property type="term" value="F:aspartic-type endopeptidase activity"/>
    <property type="evidence" value="ECO:0007669"/>
    <property type="project" value="InterPro"/>
</dbReference>
<evidence type="ECO:0000256" key="6">
    <source>
        <dbReference type="SAM" id="Phobius"/>
    </source>
</evidence>
<evidence type="ECO:0000256" key="1">
    <source>
        <dbReference type="ARBA" id="ARBA00004651"/>
    </source>
</evidence>
<evidence type="ECO:0000313" key="9">
    <source>
        <dbReference type="Proteomes" id="UP000465810"/>
    </source>
</evidence>
<protein>
    <submittedName>
        <fullName evidence="8">Potassium:proton antiporter</fullName>
    </submittedName>
</protein>
<dbReference type="PANTHER" id="PTHR36506:SF1">
    <property type="entry name" value="PREFLAGELLIN PEPTIDASE"/>
    <property type="match status" value="1"/>
</dbReference>
<feature type="domain" description="Prepilin type IV endopeptidase peptidase" evidence="7">
    <location>
        <begin position="13"/>
        <end position="112"/>
    </location>
</feature>
<organism evidence="8 9">
    <name type="scientific">Novosphingobium silvae</name>
    <dbReference type="NCBI Taxonomy" id="2692619"/>
    <lineage>
        <taxon>Bacteria</taxon>
        <taxon>Pseudomonadati</taxon>
        <taxon>Pseudomonadota</taxon>
        <taxon>Alphaproteobacteria</taxon>
        <taxon>Sphingomonadales</taxon>
        <taxon>Sphingomonadaceae</taxon>
        <taxon>Novosphingobium</taxon>
    </lineage>
</organism>
<evidence type="ECO:0000259" key="7">
    <source>
        <dbReference type="Pfam" id="PF01478"/>
    </source>
</evidence>